<dbReference type="EMBL" id="JBHUFB010000021">
    <property type="protein sequence ID" value="MFD1815526.1"/>
    <property type="molecule type" value="Genomic_DNA"/>
</dbReference>
<name>A0ABW4PAF5_9NOCA</name>
<evidence type="ECO:0000313" key="2">
    <source>
        <dbReference type="EMBL" id="MFD1815526.1"/>
    </source>
</evidence>
<gene>
    <name evidence="2" type="ORF">ACFSJG_25200</name>
</gene>
<keyword evidence="3" id="KW-1185">Reference proteome</keyword>
<organism evidence="2 3">
    <name type="scientific">Rhodococcus gannanensis</name>
    <dbReference type="NCBI Taxonomy" id="1960308"/>
    <lineage>
        <taxon>Bacteria</taxon>
        <taxon>Bacillati</taxon>
        <taxon>Actinomycetota</taxon>
        <taxon>Actinomycetes</taxon>
        <taxon>Mycobacteriales</taxon>
        <taxon>Nocardiaceae</taxon>
        <taxon>Rhodococcus</taxon>
    </lineage>
</organism>
<keyword evidence="1" id="KW-0472">Membrane</keyword>
<sequence>MPRDTESIERDIEQARNQLAATLDELSVRTNPKRLLETTKAALVSKASEPPVTFALIGAGALVAVLVLRKIFR</sequence>
<accession>A0ABW4PAF5</accession>
<keyword evidence="1" id="KW-1133">Transmembrane helix</keyword>
<keyword evidence="1" id="KW-0812">Transmembrane</keyword>
<evidence type="ECO:0000256" key="1">
    <source>
        <dbReference type="SAM" id="Phobius"/>
    </source>
</evidence>
<feature type="transmembrane region" description="Helical" evidence="1">
    <location>
        <begin position="52"/>
        <end position="72"/>
    </location>
</feature>
<dbReference type="Proteomes" id="UP001597286">
    <property type="component" value="Unassembled WGS sequence"/>
</dbReference>
<dbReference type="Pfam" id="PF12277">
    <property type="entry name" value="DUF3618"/>
    <property type="match status" value="1"/>
</dbReference>
<evidence type="ECO:0000313" key="3">
    <source>
        <dbReference type="Proteomes" id="UP001597286"/>
    </source>
</evidence>
<dbReference type="InterPro" id="IPR022062">
    <property type="entry name" value="DUF3618"/>
</dbReference>
<protein>
    <submittedName>
        <fullName evidence="2">DUF3618 domain-containing protein</fullName>
    </submittedName>
</protein>
<comment type="caution">
    <text evidence="2">The sequence shown here is derived from an EMBL/GenBank/DDBJ whole genome shotgun (WGS) entry which is preliminary data.</text>
</comment>
<reference evidence="3" key="1">
    <citation type="journal article" date="2019" name="Int. J. Syst. Evol. Microbiol.">
        <title>The Global Catalogue of Microorganisms (GCM) 10K type strain sequencing project: providing services to taxonomists for standard genome sequencing and annotation.</title>
        <authorList>
            <consortium name="The Broad Institute Genomics Platform"/>
            <consortium name="The Broad Institute Genome Sequencing Center for Infectious Disease"/>
            <person name="Wu L."/>
            <person name="Ma J."/>
        </authorList>
    </citation>
    <scope>NUCLEOTIDE SEQUENCE [LARGE SCALE GENOMIC DNA]</scope>
    <source>
        <strain evidence="3">DT72</strain>
    </source>
</reference>
<dbReference type="RefSeq" id="WP_378487983.1">
    <property type="nucleotide sequence ID" value="NZ_JBHUFB010000021.1"/>
</dbReference>
<proteinExistence type="predicted"/>